<sequence>MVSSAFDLLRQLEASGVLNGSFWSRGNSWGLHIPLVCPDGAVVAYAWKRQLAGQAGAYAVDRTRLALKAFTQQKRRFFPHLEDDPCVEEFGAVKKQCISQASALNQRDELSEDRTLSDVLIYVEKEAPNMKILTYQCLDWLKRASLLSSANENGLDLFKEQSFHSSNRLRTGSLGVVAADQIAVVELLVPSVFRTIISSHFSLLMRNMLIKHCSILWASNLRRHYTFCCNGSAAIKRYLQKFAALLLPPAHRSYRQILATRTPLVLSSLPAKDQSSDGSTAYHIGCSSDAA</sequence>
<accession>A0ACC2MME6</accession>
<name>A0ACC2MME6_PERAE</name>
<organism evidence="1 2">
    <name type="scientific">Persea americana</name>
    <name type="common">Avocado</name>
    <dbReference type="NCBI Taxonomy" id="3435"/>
    <lineage>
        <taxon>Eukaryota</taxon>
        <taxon>Viridiplantae</taxon>
        <taxon>Streptophyta</taxon>
        <taxon>Embryophyta</taxon>
        <taxon>Tracheophyta</taxon>
        <taxon>Spermatophyta</taxon>
        <taxon>Magnoliopsida</taxon>
        <taxon>Magnoliidae</taxon>
        <taxon>Laurales</taxon>
        <taxon>Lauraceae</taxon>
        <taxon>Persea</taxon>
    </lineage>
</organism>
<dbReference type="Proteomes" id="UP001234297">
    <property type="component" value="Chromosome 2"/>
</dbReference>
<reference evidence="1 2" key="1">
    <citation type="journal article" date="2022" name="Hortic Res">
        <title>A haplotype resolved chromosomal level avocado genome allows analysis of novel avocado genes.</title>
        <authorList>
            <person name="Nath O."/>
            <person name="Fletcher S.J."/>
            <person name="Hayward A."/>
            <person name="Shaw L.M."/>
            <person name="Masouleh A.K."/>
            <person name="Furtado A."/>
            <person name="Henry R.J."/>
            <person name="Mitter N."/>
        </authorList>
    </citation>
    <scope>NUCLEOTIDE SEQUENCE [LARGE SCALE GENOMIC DNA]</scope>
    <source>
        <strain evidence="2">cv. Hass</strain>
    </source>
</reference>
<evidence type="ECO:0000313" key="1">
    <source>
        <dbReference type="EMBL" id="KAJ8646565.1"/>
    </source>
</evidence>
<evidence type="ECO:0000313" key="2">
    <source>
        <dbReference type="Proteomes" id="UP001234297"/>
    </source>
</evidence>
<keyword evidence="2" id="KW-1185">Reference proteome</keyword>
<dbReference type="EMBL" id="CM056810">
    <property type="protein sequence ID" value="KAJ8646565.1"/>
    <property type="molecule type" value="Genomic_DNA"/>
</dbReference>
<proteinExistence type="predicted"/>
<protein>
    <submittedName>
        <fullName evidence="1">Uncharacterized protein</fullName>
    </submittedName>
</protein>
<gene>
    <name evidence="1" type="ORF">MRB53_008313</name>
</gene>
<comment type="caution">
    <text evidence="1">The sequence shown here is derived from an EMBL/GenBank/DDBJ whole genome shotgun (WGS) entry which is preliminary data.</text>
</comment>